<dbReference type="PANTHER" id="PTHR43157">
    <property type="entry name" value="PHOSPHATIDYLINOSITOL-GLYCAN BIOSYNTHESIS CLASS F PROTEIN-RELATED"/>
    <property type="match status" value="1"/>
</dbReference>
<name>A0A813IR01_POLGL</name>
<dbReference type="Gene3D" id="3.40.50.720">
    <property type="entry name" value="NAD(P)-binding Rossmann-like Domain"/>
    <property type="match status" value="1"/>
</dbReference>
<dbReference type="Proteomes" id="UP000626109">
    <property type="component" value="Unassembled WGS sequence"/>
</dbReference>
<dbReference type="PRINTS" id="PR00081">
    <property type="entry name" value="GDHRDH"/>
</dbReference>
<gene>
    <name evidence="3" type="ORF">PGLA2088_LOCUS10404</name>
</gene>
<dbReference type="SUPFAM" id="SSF51735">
    <property type="entry name" value="NAD(P)-binding Rossmann-fold domains"/>
    <property type="match status" value="1"/>
</dbReference>
<evidence type="ECO:0008006" key="5">
    <source>
        <dbReference type="Google" id="ProtNLM"/>
    </source>
</evidence>
<dbReference type="PRINTS" id="PR00080">
    <property type="entry name" value="SDRFAMILY"/>
</dbReference>
<sequence length="357" mass="39161">MDLNSLESVRNFAKTYTGPVDVLVNNAATLGSGELRRTGDGFEECLQVNYLSGFLLTSLLLDRVEQSAAGRIVHVSAKAHEWANISVQAMVSEKVLGPDFVSRQGMMGNLGGSYADSKLAQILFSAALTRRLKPSAVSMSLHPAITQTELLRDVKDSAMVKFLQEQVLQRIGRVVGFMQTKEDAPKTQVHVATHPALQKAGGRYYSPIYPPLVGCGKAAEDCAVSEVSDAALDVSLQEDLFKVGRTFGDFVYNDNLFQWESRSSYTGRARPTPKTSLTSRLTRFLTSQFHSSIFAHLDLGTAPIETLQDRKFHKAITKMPRLEDVVFPQHGWAGQAERTKFLSALPPGASAWGRGRP</sequence>
<dbReference type="PANTHER" id="PTHR43157:SF31">
    <property type="entry name" value="PHOSPHATIDYLINOSITOL-GLYCAN BIOSYNTHESIS CLASS F PROTEIN"/>
    <property type="match status" value="1"/>
</dbReference>
<dbReference type="InterPro" id="IPR002347">
    <property type="entry name" value="SDR_fam"/>
</dbReference>
<evidence type="ECO:0000313" key="3">
    <source>
        <dbReference type="EMBL" id="CAE8653429.1"/>
    </source>
</evidence>
<comment type="similarity">
    <text evidence="2">Belongs to the short-chain dehydrogenases/reductases (SDR) family.</text>
</comment>
<evidence type="ECO:0000256" key="2">
    <source>
        <dbReference type="RuleBase" id="RU000363"/>
    </source>
</evidence>
<protein>
    <recommendedName>
        <fullName evidence="5">Protochlorophyllide reductase</fullName>
    </recommendedName>
</protein>
<keyword evidence="1" id="KW-0560">Oxidoreductase</keyword>
<dbReference type="EMBL" id="CAJNNW010011686">
    <property type="protein sequence ID" value="CAE8653429.1"/>
    <property type="molecule type" value="Genomic_DNA"/>
</dbReference>
<organism evidence="3 4">
    <name type="scientific">Polarella glacialis</name>
    <name type="common">Dinoflagellate</name>
    <dbReference type="NCBI Taxonomy" id="89957"/>
    <lineage>
        <taxon>Eukaryota</taxon>
        <taxon>Sar</taxon>
        <taxon>Alveolata</taxon>
        <taxon>Dinophyceae</taxon>
        <taxon>Suessiales</taxon>
        <taxon>Suessiaceae</taxon>
        <taxon>Polarella</taxon>
    </lineage>
</organism>
<dbReference type="AlphaFoldDB" id="A0A813IR01"/>
<evidence type="ECO:0000313" key="4">
    <source>
        <dbReference type="Proteomes" id="UP000626109"/>
    </source>
</evidence>
<dbReference type="InterPro" id="IPR036291">
    <property type="entry name" value="NAD(P)-bd_dom_sf"/>
</dbReference>
<proteinExistence type="inferred from homology"/>
<accession>A0A813IR01</accession>
<evidence type="ECO:0000256" key="1">
    <source>
        <dbReference type="ARBA" id="ARBA00023002"/>
    </source>
</evidence>
<dbReference type="Pfam" id="PF00106">
    <property type="entry name" value="adh_short"/>
    <property type="match status" value="1"/>
</dbReference>
<dbReference type="GO" id="GO:0016491">
    <property type="term" value="F:oxidoreductase activity"/>
    <property type="evidence" value="ECO:0007669"/>
    <property type="project" value="UniProtKB-KW"/>
</dbReference>
<reference evidence="3" key="1">
    <citation type="submission" date="2021-02" db="EMBL/GenBank/DDBJ databases">
        <authorList>
            <person name="Dougan E. K."/>
            <person name="Rhodes N."/>
            <person name="Thang M."/>
            <person name="Chan C."/>
        </authorList>
    </citation>
    <scope>NUCLEOTIDE SEQUENCE</scope>
</reference>
<comment type="caution">
    <text evidence="3">The sequence shown here is derived from an EMBL/GenBank/DDBJ whole genome shotgun (WGS) entry which is preliminary data.</text>
</comment>